<keyword evidence="2" id="KW-1185">Reference proteome</keyword>
<accession>A0A176S5R5</accession>
<dbReference type="AlphaFoldDB" id="A0A176S5R5"/>
<organism evidence="1 2">
    <name type="scientific">Candidatus Thiomargarita nelsonii</name>
    <dbReference type="NCBI Taxonomy" id="1003181"/>
    <lineage>
        <taxon>Bacteria</taxon>
        <taxon>Pseudomonadati</taxon>
        <taxon>Pseudomonadota</taxon>
        <taxon>Gammaproteobacteria</taxon>
        <taxon>Thiotrichales</taxon>
        <taxon>Thiotrichaceae</taxon>
        <taxon>Thiomargarita</taxon>
    </lineage>
</organism>
<name>A0A176S5R5_9GAMM</name>
<gene>
    <name evidence="1" type="ORF">THIOM_000816</name>
</gene>
<comment type="caution">
    <text evidence="1">The sequence shown here is derived from an EMBL/GenBank/DDBJ whole genome shotgun (WGS) entry which is preliminary data.</text>
</comment>
<protein>
    <submittedName>
        <fullName evidence="1">Uncharacterized protein</fullName>
    </submittedName>
</protein>
<dbReference type="Proteomes" id="UP000076962">
    <property type="component" value="Unassembled WGS sequence"/>
</dbReference>
<evidence type="ECO:0000313" key="1">
    <source>
        <dbReference type="EMBL" id="OAD23355.1"/>
    </source>
</evidence>
<evidence type="ECO:0000313" key="2">
    <source>
        <dbReference type="Proteomes" id="UP000076962"/>
    </source>
</evidence>
<dbReference type="EMBL" id="LUTY01000408">
    <property type="protein sequence ID" value="OAD23355.1"/>
    <property type="molecule type" value="Genomic_DNA"/>
</dbReference>
<sequence>MDFSSGKGAVVDTNIVNRTIKVFIISSQTSSKFKIPLNSMHSVIDNSNYFPIQIMTDS</sequence>
<proteinExistence type="predicted"/>
<reference evidence="1 2" key="1">
    <citation type="submission" date="2016-05" db="EMBL/GenBank/DDBJ databases">
        <title>Single-cell genome of chain-forming Candidatus Thiomargarita nelsonii and comparison to other large sulfur-oxidizing bacteria.</title>
        <authorList>
            <person name="Winkel M."/>
            <person name="Salman V."/>
            <person name="Woyke T."/>
            <person name="Schulz-Vogt H."/>
            <person name="Richter M."/>
            <person name="Flood B."/>
            <person name="Bailey J."/>
            <person name="Amann R."/>
            <person name="Mussmann M."/>
        </authorList>
    </citation>
    <scope>NUCLEOTIDE SEQUENCE [LARGE SCALE GENOMIC DNA]</scope>
    <source>
        <strain evidence="1 2">THI036</strain>
    </source>
</reference>